<keyword evidence="2" id="KW-0560">Oxidoreductase</keyword>
<gene>
    <name evidence="3" type="ORF">ACFPYJ_23025</name>
</gene>
<organism evidence="3 4">
    <name type="scientific">Paenibacillus solisilvae</name>
    <dbReference type="NCBI Taxonomy" id="2486751"/>
    <lineage>
        <taxon>Bacteria</taxon>
        <taxon>Bacillati</taxon>
        <taxon>Bacillota</taxon>
        <taxon>Bacilli</taxon>
        <taxon>Bacillales</taxon>
        <taxon>Paenibacillaceae</taxon>
        <taxon>Paenibacillus</taxon>
    </lineage>
</organism>
<evidence type="ECO:0000256" key="2">
    <source>
        <dbReference type="ARBA" id="ARBA00023002"/>
    </source>
</evidence>
<dbReference type="PANTHER" id="PTHR43639">
    <property type="entry name" value="OXIDOREDUCTASE, SHORT-CHAIN DEHYDROGENASE/REDUCTASE FAMILY (AFU_ORTHOLOGUE AFUA_5G02870)"/>
    <property type="match status" value="1"/>
</dbReference>
<evidence type="ECO:0000313" key="4">
    <source>
        <dbReference type="Proteomes" id="UP001596047"/>
    </source>
</evidence>
<keyword evidence="4" id="KW-1185">Reference proteome</keyword>
<dbReference type="PANTHER" id="PTHR43639:SF1">
    <property type="entry name" value="SHORT-CHAIN DEHYDROGENASE_REDUCTASE FAMILY PROTEIN"/>
    <property type="match status" value="1"/>
</dbReference>
<dbReference type="InterPro" id="IPR020904">
    <property type="entry name" value="Sc_DH/Rdtase_CS"/>
</dbReference>
<dbReference type="PROSITE" id="PS00061">
    <property type="entry name" value="ADH_SHORT"/>
    <property type="match status" value="1"/>
</dbReference>
<dbReference type="InterPro" id="IPR002347">
    <property type="entry name" value="SDR_fam"/>
</dbReference>
<dbReference type="Gene3D" id="3.40.50.720">
    <property type="entry name" value="NAD(P)-binding Rossmann-like Domain"/>
    <property type="match status" value="1"/>
</dbReference>
<evidence type="ECO:0000313" key="3">
    <source>
        <dbReference type="EMBL" id="MFC5651939.1"/>
    </source>
</evidence>
<dbReference type="InterPro" id="IPR036291">
    <property type="entry name" value="NAD(P)-bd_dom_sf"/>
</dbReference>
<dbReference type="RefSeq" id="WP_379190571.1">
    <property type="nucleotide sequence ID" value="NZ_JBHSOW010000083.1"/>
</dbReference>
<dbReference type="Pfam" id="PF00106">
    <property type="entry name" value="adh_short"/>
    <property type="match status" value="1"/>
</dbReference>
<dbReference type="PRINTS" id="PR00081">
    <property type="entry name" value="GDHRDH"/>
</dbReference>
<evidence type="ECO:0000256" key="1">
    <source>
        <dbReference type="ARBA" id="ARBA00006484"/>
    </source>
</evidence>
<comment type="caution">
    <text evidence="3">The sequence shown here is derived from an EMBL/GenBank/DDBJ whole genome shotgun (WGS) entry which is preliminary data.</text>
</comment>
<sequence length="76" mass="8084">MSHTRPFTSTPFLSIHEALKHFPAGGSIIIISSIASENPVQGSVLYASTKAAVNTLTLALAKEQGNRNIRASNVLH</sequence>
<accession>A0ABW0W4G2</accession>
<name>A0ABW0W4G2_9BACL</name>
<protein>
    <submittedName>
        <fullName evidence="3">SDR family NAD(P)-dependent oxidoreductase</fullName>
    </submittedName>
</protein>
<reference evidence="4" key="1">
    <citation type="journal article" date="2019" name="Int. J. Syst. Evol. Microbiol.">
        <title>The Global Catalogue of Microorganisms (GCM) 10K type strain sequencing project: providing services to taxonomists for standard genome sequencing and annotation.</title>
        <authorList>
            <consortium name="The Broad Institute Genomics Platform"/>
            <consortium name="The Broad Institute Genome Sequencing Center for Infectious Disease"/>
            <person name="Wu L."/>
            <person name="Ma J."/>
        </authorList>
    </citation>
    <scope>NUCLEOTIDE SEQUENCE [LARGE SCALE GENOMIC DNA]</scope>
    <source>
        <strain evidence="4">CGMCC 1.3240</strain>
    </source>
</reference>
<dbReference type="Proteomes" id="UP001596047">
    <property type="component" value="Unassembled WGS sequence"/>
</dbReference>
<dbReference type="EMBL" id="JBHSOW010000083">
    <property type="protein sequence ID" value="MFC5651939.1"/>
    <property type="molecule type" value="Genomic_DNA"/>
</dbReference>
<dbReference type="SUPFAM" id="SSF51735">
    <property type="entry name" value="NAD(P)-binding Rossmann-fold domains"/>
    <property type="match status" value="1"/>
</dbReference>
<proteinExistence type="inferred from homology"/>
<comment type="similarity">
    <text evidence="1">Belongs to the short-chain dehydrogenases/reductases (SDR) family.</text>
</comment>